<evidence type="ECO:0000256" key="2">
    <source>
        <dbReference type="ARBA" id="ARBA00022723"/>
    </source>
</evidence>
<dbReference type="CDD" id="cd07333">
    <property type="entry name" value="M48C_bepA_like"/>
    <property type="match status" value="1"/>
</dbReference>
<evidence type="ECO:0000259" key="7">
    <source>
        <dbReference type="Pfam" id="PF01435"/>
    </source>
</evidence>
<dbReference type="Pfam" id="PF01435">
    <property type="entry name" value="Peptidase_M48"/>
    <property type="match status" value="1"/>
</dbReference>
<evidence type="ECO:0000256" key="3">
    <source>
        <dbReference type="ARBA" id="ARBA00022801"/>
    </source>
</evidence>
<accession>A0A4R1Q1A5</accession>
<dbReference type="GO" id="GO:0046872">
    <property type="term" value="F:metal ion binding"/>
    <property type="evidence" value="ECO:0007669"/>
    <property type="project" value="UniProtKB-KW"/>
</dbReference>
<dbReference type="AlphaFoldDB" id="A0A4R1Q1A5"/>
<dbReference type="GO" id="GO:0016020">
    <property type="term" value="C:membrane"/>
    <property type="evidence" value="ECO:0007669"/>
    <property type="project" value="TreeGrafter"/>
</dbReference>
<dbReference type="PANTHER" id="PTHR22726">
    <property type="entry name" value="METALLOENDOPEPTIDASE OMA1"/>
    <property type="match status" value="1"/>
</dbReference>
<organism evidence="8 9">
    <name type="scientific">Anaerospora hongkongensis</name>
    <dbReference type="NCBI Taxonomy" id="244830"/>
    <lineage>
        <taxon>Bacteria</taxon>
        <taxon>Bacillati</taxon>
        <taxon>Bacillota</taxon>
        <taxon>Negativicutes</taxon>
        <taxon>Selenomonadales</taxon>
        <taxon>Sporomusaceae</taxon>
        <taxon>Anaerospora</taxon>
    </lineage>
</organism>
<comment type="cofactor">
    <cofactor evidence="6">
        <name>Zn(2+)</name>
        <dbReference type="ChEBI" id="CHEBI:29105"/>
    </cofactor>
    <text evidence="6">Binds 1 zinc ion per subunit.</text>
</comment>
<dbReference type="RefSeq" id="WP_207900676.1">
    <property type="nucleotide sequence ID" value="NZ_SLUI01000004.1"/>
</dbReference>
<comment type="caution">
    <text evidence="8">The sequence shown here is derived from an EMBL/GenBank/DDBJ whole genome shotgun (WGS) entry which is preliminary data.</text>
</comment>
<dbReference type="PANTHER" id="PTHR22726:SF1">
    <property type="entry name" value="METALLOENDOPEPTIDASE OMA1, MITOCHONDRIAL"/>
    <property type="match status" value="1"/>
</dbReference>
<gene>
    <name evidence="8" type="ORF">EV210_10464</name>
</gene>
<evidence type="ECO:0000256" key="4">
    <source>
        <dbReference type="ARBA" id="ARBA00022833"/>
    </source>
</evidence>
<dbReference type="EMBL" id="SLUI01000004">
    <property type="protein sequence ID" value="TCL38098.1"/>
    <property type="molecule type" value="Genomic_DNA"/>
</dbReference>
<dbReference type="Proteomes" id="UP000295063">
    <property type="component" value="Unassembled WGS sequence"/>
</dbReference>
<sequence length="360" mass="40012">MVLLNLRRLLAVILCITLLASTLALPVAEAYSVNDEIEIGKKIGKALENEYKLVEDAAVQERVERLGRTLAAYSDRPDLPYTFKVLNVNEVNALALPGGPVYVFKGLVDFMNDDELAGVIGHEIGHIVKRHSIKQMEKNMGMTLLMLVLLGDRGLPLQSVLQQALMARNSREAEEEADHHGYALTLKAGFNPYSMLMGMQRLAEVSGGSDFGMFASHPEPEVRIKRLKGYIQKSKIHPQVVTDATSVRLIDGEWTFDAFAALSGERKTELYAYQLAGALYRVSQKAEIRPDWFVLDRDGDNVRIYYDDIMILTVTAQQAAIAGTTAAELAGSFIPKLQEWAAQQSRLQHKTEEPPKEAVK</sequence>
<comment type="similarity">
    <text evidence="6">Belongs to the peptidase M48 family.</text>
</comment>
<dbReference type="InterPro" id="IPR051156">
    <property type="entry name" value="Mito/Outer_Membr_Metalloprot"/>
</dbReference>
<dbReference type="GO" id="GO:0051603">
    <property type="term" value="P:proteolysis involved in protein catabolic process"/>
    <property type="evidence" value="ECO:0007669"/>
    <property type="project" value="TreeGrafter"/>
</dbReference>
<evidence type="ECO:0000313" key="9">
    <source>
        <dbReference type="Proteomes" id="UP000295063"/>
    </source>
</evidence>
<keyword evidence="9" id="KW-1185">Reference proteome</keyword>
<keyword evidence="4 6" id="KW-0862">Zinc</keyword>
<keyword evidence="5 6" id="KW-0482">Metalloprotease</keyword>
<evidence type="ECO:0000256" key="6">
    <source>
        <dbReference type="RuleBase" id="RU003983"/>
    </source>
</evidence>
<reference evidence="8 9" key="1">
    <citation type="submission" date="2019-03" db="EMBL/GenBank/DDBJ databases">
        <title>Genomic Encyclopedia of Type Strains, Phase IV (KMG-IV): sequencing the most valuable type-strain genomes for metagenomic binning, comparative biology and taxonomic classification.</title>
        <authorList>
            <person name="Goeker M."/>
        </authorList>
    </citation>
    <scope>NUCLEOTIDE SEQUENCE [LARGE SCALE GENOMIC DNA]</scope>
    <source>
        <strain evidence="8 9">DSM 15969</strain>
    </source>
</reference>
<dbReference type="Gene3D" id="3.30.2010.10">
    <property type="entry name" value="Metalloproteases ('zincins'), catalytic domain"/>
    <property type="match status" value="1"/>
</dbReference>
<evidence type="ECO:0000256" key="1">
    <source>
        <dbReference type="ARBA" id="ARBA00022670"/>
    </source>
</evidence>
<protein>
    <submittedName>
        <fullName evidence="8">Peptidase M48-like protein</fullName>
    </submittedName>
</protein>
<dbReference type="GO" id="GO:0004222">
    <property type="term" value="F:metalloendopeptidase activity"/>
    <property type="evidence" value="ECO:0007669"/>
    <property type="project" value="InterPro"/>
</dbReference>
<evidence type="ECO:0000256" key="5">
    <source>
        <dbReference type="ARBA" id="ARBA00023049"/>
    </source>
</evidence>
<keyword evidence="3 6" id="KW-0378">Hydrolase</keyword>
<dbReference type="InterPro" id="IPR001915">
    <property type="entry name" value="Peptidase_M48"/>
</dbReference>
<evidence type="ECO:0000313" key="8">
    <source>
        <dbReference type="EMBL" id="TCL38098.1"/>
    </source>
</evidence>
<name>A0A4R1Q1A5_9FIRM</name>
<keyword evidence="2" id="KW-0479">Metal-binding</keyword>
<proteinExistence type="inferred from homology"/>
<keyword evidence="1 6" id="KW-0645">Protease</keyword>
<feature type="domain" description="Peptidase M48" evidence="7">
    <location>
        <begin position="59"/>
        <end position="229"/>
    </location>
</feature>